<evidence type="ECO:0000256" key="11">
    <source>
        <dbReference type="RuleBase" id="RU368103"/>
    </source>
</evidence>
<dbReference type="Proteomes" id="UP000319731">
    <property type="component" value="Unassembled WGS sequence"/>
</dbReference>
<comment type="similarity">
    <text evidence="3 11">Belongs to the cytochrome c oxidase subunit 5A family.</text>
</comment>
<dbReference type="GO" id="GO:0046872">
    <property type="term" value="F:metal ion binding"/>
    <property type="evidence" value="ECO:0007669"/>
    <property type="project" value="UniProtKB-UniRule"/>
</dbReference>
<dbReference type="GeneID" id="42001541"/>
<feature type="compositionally biased region" description="Basic and acidic residues" evidence="12">
    <location>
        <begin position="195"/>
        <end position="208"/>
    </location>
</feature>
<comment type="pathway">
    <text evidence="2 11">Energy metabolism; oxidative phosphorylation.</text>
</comment>
<comment type="function">
    <text evidence="11">Component of the cytochrome c oxidase, the last enzyme in the mitochondrial electron transport chain which drives oxidative phosphorylation. The respiratory chain contains 3 multisubunit complexes succinate dehydrogenase (complex II, CII), ubiquinol-cytochrome c oxidoreductase (cytochrome b-c1 complex, complex III, CIII) and cytochrome c oxidase (complex IV, CIV), that cooperate to transfer electrons derived from NADH and succinate to molecular oxygen, creating an electrochemical gradient over the inner membrane that drives transmembrane transport and the ATP synthase. Cytochrome c oxidase is the component of the respiratory chain that catalyzes the reduction of oxygen to water. Electrons originating from reduced cytochrome c in the intermembrane space (IMS) are transferred via the dinuclear copper A center (CU(A)) of subunit 2 and heme A of subunit 1 to the active site in subunit 1, a binuclear center (BNC) formed by heme A3 and copper B (CU(B)). The BNC reduces molecular oxygen to 2 water molecules using 4 electrons from cytochrome c in the IMS and 4 protons from the mitochondrial matrix.</text>
</comment>
<dbReference type="RefSeq" id="XP_031027792.1">
    <property type="nucleotide sequence ID" value="XM_031166244.1"/>
</dbReference>
<dbReference type="Pfam" id="PF02284">
    <property type="entry name" value="COX5A"/>
    <property type="match status" value="1"/>
</dbReference>
<proteinExistence type="inferred from homology"/>
<dbReference type="GO" id="GO:0005743">
    <property type="term" value="C:mitochondrial inner membrane"/>
    <property type="evidence" value="ECO:0007669"/>
    <property type="project" value="UniProtKB-SubCell"/>
</dbReference>
<dbReference type="Gene3D" id="1.25.40.40">
    <property type="entry name" value="Cytochrome c oxidase, subunit Va/VI"/>
    <property type="match status" value="1"/>
</dbReference>
<dbReference type="GO" id="GO:0045277">
    <property type="term" value="C:respiratory chain complex IV"/>
    <property type="evidence" value="ECO:0007669"/>
    <property type="project" value="UniProtKB-UniRule"/>
</dbReference>
<evidence type="ECO:0000256" key="3">
    <source>
        <dbReference type="ARBA" id="ARBA00007972"/>
    </source>
</evidence>
<dbReference type="GO" id="GO:0006123">
    <property type="term" value="P:mitochondrial electron transport, cytochrome c to oxygen"/>
    <property type="evidence" value="ECO:0007669"/>
    <property type="project" value="UniProtKB-UniRule"/>
</dbReference>
<evidence type="ECO:0000256" key="12">
    <source>
        <dbReference type="SAM" id="MobiDB-lite"/>
    </source>
</evidence>
<evidence type="ECO:0000256" key="7">
    <source>
        <dbReference type="ARBA" id="ARBA00022946"/>
    </source>
</evidence>
<evidence type="ECO:0000256" key="5">
    <source>
        <dbReference type="ARBA" id="ARBA00022723"/>
    </source>
</evidence>
<evidence type="ECO:0000256" key="8">
    <source>
        <dbReference type="ARBA" id="ARBA00023004"/>
    </source>
</evidence>
<evidence type="ECO:0000256" key="2">
    <source>
        <dbReference type="ARBA" id="ARBA00004673"/>
    </source>
</evidence>
<dbReference type="STRING" id="1806994.A0A507CAJ6"/>
<dbReference type="OrthoDB" id="5778907at2759"/>
<evidence type="ECO:0000313" key="13">
    <source>
        <dbReference type="EMBL" id="TPX38077.1"/>
    </source>
</evidence>
<evidence type="ECO:0000256" key="10">
    <source>
        <dbReference type="ARBA" id="ARBA00023136"/>
    </source>
</evidence>
<comment type="caution">
    <text evidence="13">The sequence shown here is derived from an EMBL/GenBank/DDBJ whole genome shotgun (WGS) entry which is preliminary data.</text>
</comment>
<evidence type="ECO:0000256" key="9">
    <source>
        <dbReference type="ARBA" id="ARBA00023128"/>
    </source>
</evidence>
<dbReference type="UniPathway" id="UPA00705"/>
<evidence type="ECO:0000313" key="14">
    <source>
        <dbReference type="Proteomes" id="UP000319731"/>
    </source>
</evidence>
<dbReference type="InterPro" id="IPR036545">
    <property type="entry name" value="Cyt_c_oxidase_su5A/6_sf"/>
</dbReference>
<dbReference type="EMBL" id="QEAO01000001">
    <property type="protein sequence ID" value="TPX38077.1"/>
    <property type="molecule type" value="Genomic_DNA"/>
</dbReference>
<dbReference type="AlphaFoldDB" id="A0A507CAJ6"/>
<organism evidence="13 14">
    <name type="scientific">Synchytrium microbalum</name>
    <dbReference type="NCBI Taxonomy" id="1806994"/>
    <lineage>
        <taxon>Eukaryota</taxon>
        <taxon>Fungi</taxon>
        <taxon>Fungi incertae sedis</taxon>
        <taxon>Chytridiomycota</taxon>
        <taxon>Chytridiomycota incertae sedis</taxon>
        <taxon>Chytridiomycetes</taxon>
        <taxon>Synchytriales</taxon>
        <taxon>Synchytriaceae</taxon>
        <taxon>Synchytrium</taxon>
    </lineage>
</organism>
<evidence type="ECO:0000256" key="1">
    <source>
        <dbReference type="ARBA" id="ARBA00004443"/>
    </source>
</evidence>
<accession>A0A507CAJ6</accession>
<name>A0A507CAJ6_9FUNG</name>
<evidence type="ECO:0000256" key="6">
    <source>
        <dbReference type="ARBA" id="ARBA00022792"/>
    </source>
</evidence>
<keyword evidence="10 11" id="KW-0472">Membrane</keyword>
<keyword evidence="14" id="KW-1185">Reference proteome</keyword>
<keyword evidence="8 11" id="KW-0408">Iron</keyword>
<comment type="subcellular location">
    <subcellularLocation>
        <location evidence="1 11">Mitochondrion inner membrane</location>
        <topology evidence="1 11">Peripheral membrane protein</topology>
        <orientation evidence="1 11">Matrix side</orientation>
    </subcellularLocation>
</comment>
<keyword evidence="9 11" id="KW-0496">Mitochondrion</keyword>
<dbReference type="PANTHER" id="PTHR14200:SF11">
    <property type="entry name" value="CYTOCHROME C OXIDASE SUBUNIT 5A, MITOCHONDRIAL"/>
    <property type="match status" value="1"/>
</dbReference>
<evidence type="ECO:0000256" key="4">
    <source>
        <dbReference type="ARBA" id="ARBA00022617"/>
    </source>
</evidence>
<reference evidence="13 14" key="1">
    <citation type="journal article" date="2019" name="Sci. Rep.">
        <title>Comparative genomics of chytrid fungi reveal insights into the obligate biotrophic and pathogenic lifestyle of Synchytrium endobioticum.</title>
        <authorList>
            <person name="van de Vossenberg B.T.L.H."/>
            <person name="Warris S."/>
            <person name="Nguyen H.D.T."/>
            <person name="van Gent-Pelzer M.P.E."/>
            <person name="Joly D.L."/>
            <person name="van de Geest H.C."/>
            <person name="Bonants P.J.M."/>
            <person name="Smith D.S."/>
            <person name="Levesque C.A."/>
            <person name="van der Lee T.A.J."/>
        </authorList>
    </citation>
    <scope>NUCLEOTIDE SEQUENCE [LARGE SCALE GENOMIC DNA]</scope>
    <source>
        <strain evidence="13 14">JEL517</strain>
    </source>
</reference>
<dbReference type="PANTHER" id="PTHR14200">
    <property type="entry name" value="CYTOCHROME C OXIDASE POLYPEPTIDE"/>
    <property type="match status" value="1"/>
</dbReference>
<dbReference type="SUPFAM" id="SSF48479">
    <property type="entry name" value="Cytochrome c oxidase subunit E"/>
    <property type="match status" value="1"/>
</dbReference>
<gene>
    <name evidence="13" type="ORF">SmJEL517_g00314</name>
</gene>
<keyword evidence="7 11" id="KW-0809">Transit peptide</keyword>
<keyword evidence="5 11" id="KW-0479">Metal-binding</keyword>
<protein>
    <recommendedName>
        <fullName evidence="11">Cytochrome c oxidase subunit 6, mitochondrial</fullName>
    </recommendedName>
    <alternativeName>
        <fullName evidence="11">Cytochrome c oxidase polypeptide VI</fullName>
    </alternativeName>
</protein>
<dbReference type="InterPro" id="IPR003204">
    <property type="entry name" value="Cyt_c_oxidase_su5A/6"/>
</dbReference>
<feature type="region of interest" description="Disordered" evidence="12">
    <location>
        <begin position="157"/>
        <end position="208"/>
    </location>
</feature>
<keyword evidence="4 11" id="KW-0349">Heme</keyword>
<comment type="subunit">
    <text evidence="11">Component of the cytochrome c oxidase (complex IV, CIV), a multisubunit enzyme composed of a catalytic core of 3 subunits and several supernumerary subunits.</text>
</comment>
<keyword evidence="6 11" id="KW-0999">Mitochondrion inner membrane</keyword>
<sequence length="208" mass="23456">MNRLSIATRLAPSAHRLRVLSLAQRTRFALPTTIIRSYSAELAPETDYNGYVTKWRTHFSSADLDDFELERGLNLIFAADWVPSLEVIQDALTACRRLNTFPTAVRILEALENKVEKKEQYQQYLKALKPMIDDLGIVERKELGTYNVVRDSKWCGQQQQEDDDENMELDNGSQQVGAEDSGKDDEGDQAPEAAVDVHVKGEGRACLP</sequence>